<dbReference type="Pfam" id="PF23869">
    <property type="entry name" value="Beta-prop_WDR75_1st"/>
    <property type="match status" value="1"/>
</dbReference>
<evidence type="ECO:0000256" key="1">
    <source>
        <dbReference type="ARBA" id="ARBA00004604"/>
    </source>
</evidence>
<organism evidence="11 12">
    <name type="scientific">Verticillium longisporum</name>
    <name type="common">Verticillium dahliae var. longisporum</name>
    <dbReference type="NCBI Taxonomy" id="100787"/>
    <lineage>
        <taxon>Eukaryota</taxon>
        <taxon>Fungi</taxon>
        <taxon>Dikarya</taxon>
        <taxon>Ascomycota</taxon>
        <taxon>Pezizomycotina</taxon>
        <taxon>Sordariomycetes</taxon>
        <taxon>Hypocreomycetidae</taxon>
        <taxon>Glomerellales</taxon>
        <taxon>Plectosphaerellaceae</taxon>
        <taxon>Verticillium</taxon>
    </lineage>
</organism>
<evidence type="ECO:0000313" key="11">
    <source>
        <dbReference type="EMBL" id="CRK31858.1"/>
    </source>
</evidence>
<dbReference type="InterPro" id="IPR036322">
    <property type="entry name" value="WD40_repeat_dom_sf"/>
</dbReference>
<evidence type="ECO:0000256" key="8">
    <source>
        <dbReference type="PROSITE-ProRule" id="PRU00221"/>
    </source>
</evidence>
<feature type="region of interest" description="Disordered" evidence="9">
    <location>
        <begin position="1"/>
        <end position="98"/>
    </location>
</feature>
<dbReference type="PANTHER" id="PTHR44215">
    <property type="entry name" value="WD REPEAT-CONTAINING PROTEIN 75"/>
    <property type="match status" value="1"/>
</dbReference>
<keyword evidence="4 8" id="KW-0853">WD repeat</keyword>
<dbReference type="InterPro" id="IPR015943">
    <property type="entry name" value="WD40/YVTN_repeat-like_dom_sf"/>
</dbReference>
<dbReference type="SUPFAM" id="SSF50998">
    <property type="entry name" value="Quinoprotein alcohol dehydrogenase-like"/>
    <property type="match status" value="1"/>
</dbReference>
<gene>
    <name evidence="11" type="ORF">BN1708_016024</name>
</gene>
<evidence type="ECO:0000256" key="2">
    <source>
        <dbReference type="ARBA" id="ARBA00022517"/>
    </source>
</evidence>
<evidence type="ECO:0000256" key="5">
    <source>
        <dbReference type="ARBA" id="ARBA00022737"/>
    </source>
</evidence>
<evidence type="ECO:0000256" key="9">
    <source>
        <dbReference type="SAM" id="MobiDB-lite"/>
    </source>
</evidence>
<feature type="repeat" description="WD" evidence="8">
    <location>
        <begin position="371"/>
        <end position="412"/>
    </location>
</feature>
<dbReference type="PROSITE" id="PS50294">
    <property type="entry name" value="WD_REPEATS_REGION"/>
    <property type="match status" value="1"/>
</dbReference>
<evidence type="ECO:0000313" key="12">
    <source>
        <dbReference type="Proteomes" id="UP000044602"/>
    </source>
</evidence>
<dbReference type="SUPFAM" id="SSF50978">
    <property type="entry name" value="WD40 repeat-like"/>
    <property type="match status" value="1"/>
</dbReference>
<dbReference type="Proteomes" id="UP000044602">
    <property type="component" value="Unassembled WGS sequence"/>
</dbReference>
<sequence length="906" mass="99113">MVGKTDQKPRAADVDPNKKRKRDASDKQRNSDIKRNRKDEKQSTPKSDKRTSDANELKGNALNVLSELQNGDTANTTTKTKDQSELQSAGESNGWKISSPLGGRIADIDPVFSSDAKHLILTYHTSLQVYSVADSLLVRRIPLPIAKDNKDSPTASVLTTHLSPVEPDFVWVGCSDGRIWKFNWRQGIKPEDTLMTKSQTALDFCVTAIKVNEDLHDVVFVSEKKQNDEGTIVAYCRMGASHLASQVLFKTVRPDQAIHVLRATADGRYVVGAHSEGLVVGTITGQDLELEGDFFNFDTSDIVCTLDLRVTSRQQGLSTPKKQTVKPSSEVLDVIIGCGRGAMFLYNDILTKLQSMRGPKPKQKGVQARKFHWHRRAVRSVKWSKDGHYLVSGGSENTLVLWQVDTAITTYLPHLPGAIENIVVSPSGAQYAIHLDDNSSMVISTSEMKPVTYVSGIQSAARYFAQPKDTLVKRPTDVNITTQGNPISEPAITHIAFSSDARWLATVDDWSPPTGDIDNMSPDAKEHLLQERREIYLKFWSVSAEDESLALTSRINSPHSTSRPETVLALAADPAAPRFATLGDDGLVRIWHFKTRQTDGLTSKDTKGQSLQSWSCGLTVGMGSHVGADVIPASEGHKAAKRSGSMSFSEDGSSLFVAFGSRDDGTVYIVDTHTGETRTMLENMWKGEVRSLQVLSPYIVTLSNDLRVYDVVADELQYGVKLPKRDASSVPAAFAHLQVDKKSRTFAMVVPYTHSSQIAVFKPEDPQPLCIETVPHRITSLVSSASSSGFVALDDAAQLWSVTEVSDQSAISLSKPLEDLRLDTTIADDAINGDADEDDQAGEIDFATGGDNMELDDDETHTAIVSRQKLAELFDAAPAFAMPSIEDMFYKVTGLLTTKPLASTAA</sequence>
<evidence type="ECO:0000256" key="4">
    <source>
        <dbReference type="ARBA" id="ARBA00022574"/>
    </source>
</evidence>
<keyword evidence="12" id="KW-1185">Reference proteome</keyword>
<dbReference type="InterPro" id="IPR053826">
    <property type="entry name" value="WDR75"/>
</dbReference>
<protein>
    <recommendedName>
        <fullName evidence="10">WD repeat-containing protein 75 second beta-propeller domain-containing protein</fullName>
    </recommendedName>
</protein>
<dbReference type="PROSITE" id="PS50082">
    <property type="entry name" value="WD_REPEATS_2"/>
    <property type="match status" value="2"/>
</dbReference>
<keyword evidence="7" id="KW-0539">Nucleus</keyword>
<feature type="compositionally biased region" description="Polar residues" evidence="9">
    <location>
        <begin position="66"/>
        <end position="78"/>
    </location>
</feature>
<accession>A0A0G4MC66</accession>
<feature type="repeat" description="WD" evidence="8">
    <location>
        <begin position="560"/>
        <end position="601"/>
    </location>
</feature>
<dbReference type="Gene3D" id="2.130.10.10">
    <property type="entry name" value="YVTN repeat-like/Quinoprotein amine dehydrogenase"/>
    <property type="match status" value="3"/>
</dbReference>
<evidence type="ECO:0000256" key="6">
    <source>
        <dbReference type="ARBA" id="ARBA00023163"/>
    </source>
</evidence>
<dbReference type="EMBL" id="CVQH01021895">
    <property type="protein sequence ID" value="CRK31858.1"/>
    <property type="molecule type" value="Genomic_DNA"/>
</dbReference>
<dbReference type="GO" id="GO:0003723">
    <property type="term" value="F:RNA binding"/>
    <property type="evidence" value="ECO:0007669"/>
    <property type="project" value="InterPro"/>
</dbReference>
<proteinExistence type="predicted"/>
<dbReference type="Pfam" id="PF23769">
    <property type="entry name" value="Beta-prop_WDR75_2nd"/>
    <property type="match status" value="1"/>
</dbReference>
<dbReference type="InterPro" id="IPR057644">
    <property type="entry name" value="Beta-prop_WDR75_2nd"/>
</dbReference>
<evidence type="ECO:0000259" key="10">
    <source>
        <dbReference type="Pfam" id="PF23769"/>
    </source>
</evidence>
<dbReference type="GO" id="GO:0006364">
    <property type="term" value="P:rRNA processing"/>
    <property type="evidence" value="ECO:0007669"/>
    <property type="project" value="UniProtKB-KW"/>
</dbReference>
<feature type="domain" description="WD repeat-containing protein 75 second beta-propeller" evidence="10">
    <location>
        <begin position="492"/>
        <end position="772"/>
    </location>
</feature>
<dbReference type="InterPro" id="IPR001680">
    <property type="entry name" value="WD40_rpt"/>
</dbReference>
<dbReference type="AlphaFoldDB" id="A0A0G4MC66"/>
<dbReference type="InterPro" id="IPR011047">
    <property type="entry name" value="Quinoprotein_ADH-like_sf"/>
</dbReference>
<evidence type="ECO:0000256" key="3">
    <source>
        <dbReference type="ARBA" id="ARBA00022552"/>
    </source>
</evidence>
<dbReference type="GO" id="GO:2000234">
    <property type="term" value="P:positive regulation of rRNA processing"/>
    <property type="evidence" value="ECO:0007669"/>
    <property type="project" value="TreeGrafter"/>
</dbReference>
<keyword evidence="5" id="KW-0677">Repeat</keyword>
<dbReference type="GO" id="GO:0032040">
    <property type="term" value="C:small-subunit processome"/>
    <property type="evidence" value="ECO:0007669"/>
    <property type="project" value="InterPro"/>
</dbReference>
<dbReference type="PANTHER" id="PTHR44215:SF1">
    <property type="entry name" value="WD REPEAT-CONTAINING PROTEIN 75"/>
    <property type="match status" value="1"/>
</dbReference>
<dbReference type="CDD" id="cd23952">
    <property type="entry name" value="Utp17_CTD"/>
    <property type="match status" value="1"/>
</dbReference>
<reference evidence="11 12" key="1">
    <citation type="submission" date="2015-05" db="EMBL/GenBank/DDBJ databases">
        <authorList>
            <person name="Wang D.B."/>
            <person name="Wang M."/>
        </authorList>
    </citation>
    <scope>NUCLEOTIDE SEQUENCE [LARGE SCALE GENOMIC DNA]</scope>
    <source>
        <strain evidence="11">VL1</strain>
    </source>
</reference>
<keyword evidence="6" id="KW-0804">Transcription</keyword>
<keyword evidence="3" id="KW-0698">rRNA processing</keyword>
<comment type="subcellular location">
    <subcellularLocation>
        <location evidence="1">Nucleus</location>
        <location evidence="1">Nucleolus</location>
    </subcellularLocation>
</comment>
<evidence type="ECO:0000256" key="7">
    <source>
        <dbReference type="ARBA" id="ARBA00023242"/>
    </source>
</evidence>
<keyword evidence="2" id="KW-0690">Ribosome biogenesis</keyword>
<dbReference type="STRING" id="100787.A0A0G4MC66"/>
<dbReference type="SMART" id="SM00320">
    <property type="entry name" value="WD40"/>
    <property type="match status" value="5"/>
</dbReference>
<feature type="compositionally biased region" description="Basic and acidic residues" evidence="9">
    <location>
        <begin position="1"/>
        <end position="56"/>
    </location>
</feature>
<dbReference type="GO" id="GO:0045943">
    <property type="term" value="P:positive regulation of transcription by RNA polymerase I"/>
    <property type="evidence" value="ECO:0007669"/>
    <property type="project" value="InterPro"/>
</dbReference>
<name>A0A0G4MC66_VERLO</name>